<dbReference type="PANTHER" id="PTHR34129:SF1">
    <property type="entry name" value="DUF952 DOMAIN-CONTAINING PROTEIN"/>
    <property type="match status" value="1"/>
</dbReference>
<dbReference type="EMBL" id="PJMW01000002">
    <property type="protein sequence ID" value="PKV80800.1"/>
    <property type="molecule type" value="Genomic_DNA"/>
</dbReference>
<reference evidence="1 2" key="1">
    <citation type="submission" date="2017-12" db="EMBL/GenBank/DDBJ databases">
        <title>Sequencing the genomes of 1000 Actinobacteria strains.</title>
        <authorList>
            <person name="Klenk H.-P."/>
        </authorList>
    </citation>
    <scope>NUCLEOTIDE SEQUENCE [LARGE SCALE GENOMIC DNA]</scope>
    <source>
        <strain evidence="1 2">DSM 44489</strain>
    </source>
</reference>
<comment type="caution">
    <text evidence="1">The sequence shown here is derived from an EMBL/GenBank/DDBJ whole genome shotgun (WGS) entry which is preliminary data.</text>
</comment>
<keyword evidence="2" id="KW-1185">Reference proteome</keyword>
<organism evidence="1 2">
    <name type="scientific">Nocardia fluminea</name>
    <dbReference type="NCBI Taxonomy" id="134984"/>
    <lineage>
        <taxon>Bacteria</taxon>
        <taxon>Bacillati</taxon>
        <taxon>Actinomycetota</taxon>
        <taxon>Actinomycetes</taxon>
        <taxon>Mycobacteriales</taxon>
        <taxon>Nocardiaceae</taxon>
        <taxon>Nocardia</taxon>
    </lineage>
</organism>
<sequence>MTSDTHTLVHLCSSQEWDEARRAGERRPPSLADAGFVHLSTPEQVHLPANRLFAGRGDMVVLWLDPAAFTGAVKWEPGVPSDPSSMLFPHLYAPLPLGAVLAAQPYLPDADGVFRTPRREGVA</sequence>
<evidence type="ECO:0000313" key="1">
    <source>
        <dbReference type="EMBL" id="PKV80800.1"/>
    </source>
</evidence>
<dbReference type="PANTHER" id="PTHR34129">
    <property type="entry name" value="BLR1139 PROTEIN"/>
    <property type="match status" value="1"/>
</dbReference>
<evidence type="ECO:0000313" key="2">
    <source>
        <dbReference type="Proteomes" id="UP000233766"/>
    </source>
</evidence>
<accession>A0A2N3VGQ2</accession>
<proteinExistence type="predicted"/>
<protein>
    <submittedName>
        <fullName evidence="1">Uncharacterized protein (DUF952 family)</fullName>
    </submittedName>
</protein>
<dbReference type="RefSeq" id="WP_101466658.1">
    <property type="nucleotide sequence ID" value="NZ_PJMW01000002.1"/>
</dbReference>
<dbReference type="SUPFAM" id="SSF56399">
    <property type="entry name" value="ADP-ribosylation"/>
    <property type="match status" value="1"/>
</dbReference>
<dbReference type="Gene3D" id="3.20.170.20">
    <property type="entry name" value="Protein of unknown function DUF952"/>
    <property type="match status" value="1"/>
</dbReference>
<name>A0A2N3VGQ2_9NOCA</name>
<dbReference type="AlphaFoldDB" id="A0A2N3VGQ2"/>
<dbReference type="Proteomes" id="UP000233766">
    <property type="component" value="Unassembled WGS sequence"/>
</dbReference>
<dbReference type="InterPro" id="IPR009297">
    <property type="entry name" value="DUF952"/>
</dbReference>
<dbReference type="OrthoDB" id="5638018at2"/>
<dbReference type="Pfam" id="PF06108">
    <property type="entry name" value="DUF952"/>
    <property type="match status" value="1"/>
</dbReference>
<gene>
    <name evidence="1" type="ORF">ATK86_5233</name>
</gene>